<evidence type="ECO:0000313" key="4">
    <source>
        <dbReference type="Proteomes" id="UP001205311"/>
    </source>
</evidence>
<gene>
    <name evidence="3" type="ORF">LX15_001109</name>
</gene>
<proteinExistence type="predicted"/>
<evidence type="ECO:0000313" key="3">
    <source>
        <dbReference type="EMBL" id="MCP2257424.1"/>
    </source>
</evidence>
<name>A0ABT1HPH8_STRSD</name>
<evidence type="ECO:0000256" key="1">
    <source>
        <dbReference type="SAM" id="MobiDB-lite"/>
    </source>
</evidence>
<comment type="caution">
    <text evidence="3">The sequence shown here is derived from an EMBL/GenBank/DDBJ whole genome shotgun (WGS) entry which is preliminary data.</text>
</comment>
<dbReference type="RefSeq" id="WP_372502335.1">
    <property type="nucleotide sequence ID" value="NZ_JAMTCP010000004.1"/>
</dbReference>
<dbReference type="InterPro" id="IPR055247">
    <property type="entry name" value="InsJ-like_HTH"/>
</dbReference>
<organism evidence="3 4">
    <name type="scientific">Streptoalloteichus tenebrarius (strain ATCC 17920 / DSM 40477 / JCM 4838 / CBS 697.72 / NBRC 16177 / NCIMB 11028 / NRRL B-12390 / A12253. 1 / ISP 5477)</name>
    <name type="common">Streptomyces tenebrarius</name>
    <dbReference type="NCBI Taxonomy" id="1933"/>
    <lineage>
        <taxon>Bacteria</taxon>
        <taxon>Bacillati</taxon>
        <taxon>Actinomycetota</taxon>
        <taxon>Actinomycetes</taxon>
        <taxon>Pseudonocardiales</taxon>
        <taxon>Pseudonocardiaceae</taxon>
        <taxon>Streptoalloteichus</taxon>
    </lineage>
</organism>
<evidence type="ECO:0000259" key="2">
    <source>
        <dbReference type="Pfam" id="PF13518"/>
    </source>
</evidence>
<keyword evidence="4" id="KW-1185">Reference proteome</keyword>
<accession>A0ABT1HPH8</accession>
<protein>
    <submittedName>
        <fullName evidence="3">Homeodomain-like domain-containing protein</fullName>
    </submittedName>
</protein>
<dbReference type="EMBL" id="JAMTCP010000004">
    <property type="protein sequence ID" value="MCP2257424.1"/>
    <property type="molecule type" value="Genomic_DNA"/>
</dbReference>
<feature type="region of interest" description="Disordered" evidence="1">
    <location>
        <begin position="49"/>
        <end position="75"/>
    </location>
</feature>
<reference evidence="3 4" key="1">
    <citation type="submission" date="2022-06" db="EMBL/GenBank/DDBJ databases">
        <title>Genomic Encyclopedia of Archaeal and Bacterial Type Strains, Phase II (KMG-II): from individual species to whole genera.</title>
        <authorList>
            <person name="Goeker M."/>
        </authorList>
    </citation>
    <scope>NUCLEOTIDE SEQUENCE [LARGE SCALE GENOMIC DNA]</scope>
    <source>
        <strain evidence="3 4">DSM 40477</strain>
    </source>
</reference>
<feature type="domain" description="Insertion element IS150 protein InsJ-like helix-turn-helix" evidence="2">
    <location>
        <begin position="20"/>
        <end position="69"/>
    </location>
</feature>
<sequence length="75" mass="8602">MDFEVRADRRTQGRRKLVRERAAYVELIRQGYSSREACRIVGINLRTGKKWRNGHHAPGAGLKPRPGQPLAARQH</sequence>
<dbReference type="Proteomes" id="UP001205311">
    <property type="component" value="Unassembled WGS sequence"/>
</dbReference>
<dbReference type="Pfam" id="PF13518">
    <property type="entry name" value="HTH_28"/>
    <property type="match status" value="1"/>
</dbReference>